<dbReference type="PROSITE" id="PS50994">
    <property type="entry name" value="INTEGRASE"/>
    <property type="match status" value="1"/>
</dbReference>
<evidence type="ECO:0000313" key="3">
    <source>
        <dbReference type="Proteomes" id="UP000002420"/>
    </source>
</evidence>
<dbReference type="NCBIfam" id="NF033577">
    <property type="entry name" value="transpos_IS481"/>
    <property type="match status" value="1"/>
</dbReference>
<dbReference type="SUPFAM" id="SSF53098">
    <property type="entry name" value="Ribonuclease H-like"/>
    <property type="match status" value="1"/>
</dbReference>
<evidence type="ECO:0000313" key="2">
    <source>
        <dbReference type="EMBL" id="ACD94072.1"/>
    </source>
</evidence>
<dbReference type="STRING" id="398767.Glov_0344"/>
<dbReference type="eggNOG" id="COG2801">
    <property type="taxonomic scope" value="Bacteria"/>
</dbReference>
<accession>B3E1I0</accession>
<gene>
    <name evidence="2" type="ordered locus">Glov_0344</name>
</gene>
<proteinExistence type="predicted"/>
<dbReference type="InterPro" id="IPR009057">
    <property type="entry name" value="Homeodomain-like_sf"/>
</dbReference>
<dbReference type="KEGG" id="glo:Glov_0344"/>
<dbReference type="InterPro" id="IPR047656">
    <property type="entry name" value="IS481-like_transpos"/>
</dbReference>
<dbReference type="AlphaFoldDB" id="B3E1I0"/>
<organism evidence="2 3">
    <name type="scientific">Trichlorobacter lovleyi (strain ATCC BAA-1151 / DSM 17278 / SZ)</name>
    <name type="common">Geobacter lovleyi</name>
    <dbReference type="NCBI Taxonomy" id="398767"/>
    <lineage>
        <taxon>Bacteria</taxon>
        <taxon>Pseudomonadati</taxon>
        <taxon>Thermodesulfobacteriota</taxon>
        <taxon>Desulfuromonadia</taxon>
        <taxon>Geobacterales</taxon>
        <taxon>Geobacteraceae</taxon>
        <taxon>Trichlorobacter</taxon>
    </lineage>
</organism>
<feature type="domain" description="Integrase catalytic" evidence="1">
    <location>
        <begin position="124"/>
        <end position="306"/>
    </location>
</feature>
<sequence length="325" mass="37533">MTIRLHANATTTPRIRRYIQQSSKTDKGLAKELGISLDTVRRWRKRSEVHDHSHTPHRLPTTLNEAQEAVVIELRRSLLLPLDDLLVVTREFIHPEASRSALDRLLRRHGVSRLADLIPKEDETQAKPKTFKSYEPGFVHVDIKYLPQMPDETSRRYLFVAIDRASRWVYLELRKSKSAQAAKGFLERLVAKAPFKIHKMLTDNDKAFTDRFSTAGERKPTGNHLFDKACLKHNIEHRLIPPRHPQTNGMVERFNGRISDVLATTRFDSAADLEATMLRYAHLYNQHIPQRALGHKTPVEALKSWQKSKPDLFHKQVRNHPGPNT</sequence>
<keyword evidence="3" id="KW-1185">Reference proteome</keyword>
<dbReference type="InterPro" id="IPR012337">
    <property type="entry name" value="RNaseH-like_sf"/>
</dbReference>
<dbReference type="Proteomes" id="UP000002420">
    <property type="component" value="Chromosome"/>
</dbReference>
<dbReference type="HOGENOM" id="CLU_027402_15_1_7"/>
<dbReference type="PANTHER" id="PTHR35004">
    <property type="entry name" value="TRANSPOSASE RV3428C-RELATED"/>
    <property type="match status" value="1"/>
</dbReference>
<dbReference type="InterPro" id="IPR001584">
    <property type="entry name" value="Integrase_cat-core"/>
</dbReference>
<dbReference type="InterPro" id="IPR036397">
    <property type="entry name" value="RNaseH_sf"/>
</dbReference>
<name>B3E1I0_TRIL1</name>
<dbReference type="Gene3D" id="3.30.420.10">
    <property type="entry name" value="Ribonuclease H-like superfamily/Ribonuclease H"/>
    <property type="match status" value="1"/>
</dbReference>
<dbReference type="GO" id="GO:0003676">
    <property type="term" value="F:nucleic acid binding"/>
    <property type="evidence" value="ECO:0007669"/>
    <property type="project" value="InterPro"/>
</dbReference>
<reference evidence="2 3" key="1">
    <citation type="submission" date="2008-05" db="EMBL/GenBank/DDBJ databases">
        <title>Complete sequence of chromosome of Geobacter lovleyi SZ.</title>
        <authorList>
            <consortium name="US DOE Joint Genome Institute"/>
            <person name="Lucas S."/>
            <person name="Copeland A."/>
            <person name="Lapidus A."/>
            <person name="Glavina del Rio T."/>
            <person name="Dalin E."/>
            <person name="Tice H."/>
            <person name="Bruce D."/>
            <person name="Goodwin L."/>
            <person name="Pitluck S."/>
            <person name="Chertkov O."/>
            <person name="Meincke L."/>
            <person name="Brettin T."/>
            <person name="Detter J.C."/>
            <person name="Han C."/>
            <person name="Tapia R."/>
            <person name="Kuske C.R."/>
            <person name="Schmutz J."/>
            <person name="Larimer F."/>
            <person name="Land M."/>
            <person name="Hauser L."/>
            <person name="Kyrpides N."/>
            <person name="Mikhailova N."/>
            <person name="Sung Y."/>
            <person name="Fletcher K.E."/>
            <person name="Ritalahti K.M."/>
            <person name="Loeffler F.E."/>
            <person name="Richardson P."/>
        </authorList>
    </citation>
    <scope>NUCLEOTIDE SEQUENCE [LARGE SCALE GENOMIC DNA]</scope>
    <source>
        <strain evidence="3">ATCC BAA-1151 / DSM 17278 / SZ</strain>
    </source>
</reference>
<protein>
    <submittedName>
        <fullName evidence="2">Integrase catalytic region</fullName>
    </submittedName>
</protein>
<dbReference type="EMBL" id="CP001089">
    <property type="protein sequence ID" value="ACD94072.1"/>
    <property type="molecule type" value="Genomic_DNA"/>
</dbReference>
<dbReference type="PANTHER" id="PTHR35004:SF6">
    <property type="entry name" value="TRANSPOSASE"/>
    <property type="match status" value="1"/>
</dbReference>
<evidence type="ECO:0000259" key="1">
    <source>
        <dbReference type="PROSITE" id="PS50994"/>
    </source>
</evidence>
<dbReference type="Pfam" id="PF13683">
    <property type="entry name" value="rve_3"/>
    <property type="match status" value="1"/>
</dbReference>
<dbReference type="GO" id="GO:0015074">
    <property type="term" value="P:DNA integration"/>
    <property type="evidence" value="ECO:0007669"/>
    <property type="project" value="InterPro"/>
</dbReference>
<dbReference type="SUPFAM" id="SSF46689">
    <property type="entry name" value="Homeodomain-like"/>
    <property type="match status" value="1"/>
</dbReference>
<dbReference type="RefSeq" id="WP_012468429.1">
    <property type="nucleotide sequence ID" value="NC_010814.1"/>
</dbReference>
<dbReference type="OrthoDB" id="5403451at2"/>